<evidence type="ECO:0000259" key="9">
    <source>
        <dbReference type="SMART" id="SM01351"/>
    </source>
</evidence>
<evidence type="ECO:0000256" key="2">
    <source>
        <dbReference type="ARBA" id="ARBA00010279"/>
    </source>
</evidence>
<evidence type="ECO:0000256" key="1">
    <source>
        <dbReference type="ARBA" id="ARBA00001947"/>
    </source>
</evidence>
<dbReference type="Gene3D" id="2.60.40.2970">
    <property type="match status" value="1"/>
</dbReference>
<evidence type="ECO:0000256" key="4">
    <source>
        <dbReference type="ARBA" id="ARBA00022723"/>
    </source>
</evidence>
<feature type="chain" id="PRO_5046478007" evidence="8">
    <location>
        <begin position="24"/>
        <end position="355"/>
    </location>
</feature>
<dbReference type="PANTHER" id="PTHR37016">
    <property type="match status" value="1"/>
</dbReference>
<name>A0ABV9QPP9_9GAMM</name>
<dbReference type="CDD" id="cd11306">
    <property type="entry name" value="M35_peptidyl-Lys"/>
    <property type="match status" value="1"/>
</dbReference>
<comment type="similarity">
    <text evidence="2">Belongs to the peptidase M35 family.</text>
</comment>
<keyword evidence="3" id="KW-0645">Protease</keyword>
<keyword evidence="5 10" id="KW-0378">Hydrolase</keyword>
<evidence type="ECO:0000256" key="7">
    <source>
        <dbReference type="ARBA" id="ARBA00023049"/>
    </source>
</evidence>
<protein>
    <submittedName>
        <fullName evidence="10">M35 family metallo-endopeptidase</fullName>
        <ecNumber evidence="10">3.4.24.-</ecNumber>
    </submittedName>
</protein>
<feature type="domain" description="Lysine-specific metallo-endopeptidase" evidence="9">
    <location>
        <begin position="217"/>
        <end position="349"/>
    </location>
</feature>
<dbReference type="InterPro" id="IPR024079">
    <property type="entry name" value="MetalloPept_cat_dom_sf"/>
</dbReference>
<dbReference type="InterPro" id="IPR034115">
    <property type="entry name" value="M35_peptidyl-Lys"/>
</dbReference>
<dbReference type="GO" id="GO:0016787">
    <property type="term" value="F:hydrolase activity"/>
    <property type="evidence" value="ECO:0007669"/>
    <property type="project" value="UniProtKB-KW"/>
</dbReference>
<reference evidence="11" key="1">
    <citation type="journal article" date="2019" name="Int. J. Syst. Evol. Microbiol.">
        <title>The Global Catalogue of Microorganisms (GCM) 10K type strain sequencing project: providing services to taxonomists for standard genome sequencing and annotation.</title>
        <authorList>
            <consortium name="The Broad Institute Genomics Platform"/>
            <consortium name="The Broad Institute Genome Sequencing Center for Infectious Disease"/>
            <person name="Wu L."/>
            <person name="Ma J."/>
        </authorList>
    </citation>
    <scope>NUCLEOTIDE SEQUENCE [LARGE SCALE GENOMIC DNA]</scope>
    <source>
        <strain evidence="11">CCUG 30340</strain>
    </source>
</reference>
<dbReference type="SMART" id="SM01351">
    <property type="entry name" value="Aspzincin_M35"/>
    <property type="match status" value="1"/>
</dbReference>
<organism evidence="10 11">
    <name type="scientific">Dokdonella ginsengisoli</name>
    <dbReference type="NCBI Taxonomy" id="363846"/>
    <lineage>
        <taxon>Bacteria</taxon>
        <taxon>Pseudomonadati</taxon>
        <taxon>Pseudomonadota</taxon>
        <taxon>Gammaproteobacteria</taxon>
        <taxon>Lysobacterales</taxon>
        <taxon>Rhodanobacteraceae</taxon>
        <taxon>Dokdonella</taxon>
    </lineage>
</organism>
<feature type="signal peptide" evidence="8">
    <location>
        <begin position="1"/>
        <end position="23"/>
    </location>
</feature>
<dbReference type="EC" id="3.4.24.-" evidence="10"/>
<comment type="caution">
    <text evidence="10">The sequence shown here is derived from an EMBL/GenBank/DDBJ whole genome shotgun (WGS) entry which is preliminary data.</text>
</comment>
<dbReference type="Pfam" id="PF14521">
    <property type="entry name" value="Aspzincin_M35"/>
    <property type="match status" value="1"/>
</dbReference>
<dbReference type="PANTHER" id="PTHR37016:SF3">
    <property type="entry name" value="NEUTRAL PROTEASE 2-RELATED"/>
    <property type="match status" value="1"/>
</dbReference>
<dbReference type="EMBL" id="JBHSHD010000003">
    <property type="protein sequence ID" value="MFC4819318.1"/>
    <property type="molecule type" value="Genomic_DNA"/>
</dbReference>
<dbReference type="Proteomes" id="UP001595886">
    <property type="component" value="Unassembled WGS sequence"/>
</dbReference>
<evidence type="ECO:0000313" key="10">
    <source>
        <dbReference type="EMBL" id="MFC4819318.1"/>
    </source>
</evidence>
<accession>A0ABV9QPP9</accession>
<evidence type="ECO:0000256" key="3">
    <source>
        <dbReference type="ARBA" id="ARBA00022670"/>
    </source>
</evidence>
<evidence type="ECO:0000313" key="11">
    <source>
        <dbReference type="Proteomes" id="UP001595886"/>
    </source>
</evidence>
<dbReference type="InterPro" id="IPR029463">
    <property type="entry name" value="Lys_MEP"/>
</dbReference>
<sequence>MNRQLLSFALLATGWLGIATASAAGIEVSLDAAAKDAGSGRIDYRLVNDTATTIHVLRWQTPVDGLTADLFRVTRDGEEIAYTGPMYKRVEPRDQDYIELKPGQAIEVEVDLSAWYDMRSGGQFEVGYARDASEVVREASSAAKGGVAAGVAAFDLSRGTVQVYVDAGPDPLDMSLEAIGASPLAATNSFVSCNNTRQSQLATARNSSVTYANNAKSYLNAGTTGSRYTWWFGSYTSSRYSTVRSHFTNIASALSSQPYTFNCSCSDSGTYAYVYPTQPYKVWLCGAFWSAPNTGTDSRAGTLIHETSHFNVVAGTDDWAYGQTAAHNLAVSNPTRAVDNADNHEYFAENTPARN</sequence>
<keyword evidence="11" id="KW-1185">Reference proteome</keyword>
<keyword evidence="6" id="KW-0862">Zinc</keyword>
<evidence type="ECO:0000256" key="6">
    <source>
        <dbReference type="ARBA" id="ARBA00022833"/>
    </source>
</evidence>
<evidence type="ECO:0000256" key="8">
    <source>
        <dbReference type="SAM" id="SignalP"/>
    </source>
</evidence>
<dbReference type="SUPFAM" id="SSF55486">
    <property type="entry name" value="Metalloproteases ('zincins'), catalytic domain"/>
    <property type="match status" value="1"/>
</dbReference>
<dbReference type="Gene3D" id="3.40.390.10">
    <property type="entry name" value="Collagenase (Catalytic Domain)"/>
    <property type="match status" value="1"/>
</dbReference>
<dbReference type="RefSeq" id="WP_380019076.1">
    <property type="nucleotide sequence ID" value="NZ_JBHSHD010000003.1"/>
</dbReference>
<proteinExistence type="inferred from homology"/>
<gene>
    <name evidence="10" type="ORF">ACFO6Q_03230</name>
</gene>
<keyword evidence="8" id="KW-0732">Signal</keyword>
<comment type="cofactor">
    <cofactor evidence="1">
        <name>Zn(2+)</name>
        <dbReference type="ChEBI" id="CHEBI:29105"/>
    </cofactor>
</comment>
<dbReference type="InterPro" id="IPR050414">
    <property type="entry name" value="Fungal_M35_metalloproteases"/>
</dbReference>
<evidence type="ECO:0000256" key="5">
    <source>
        <dbReference type="ARBA" id="ARBA00022801"/>
    </source>
</evidence>
<keyword evidence="4" id="KW-0479">Metal-binding</keyword>
<keyword evidence="7" id="KW-0482">Metalloprotease</keyword>